<reference evidence="2 3" key="1">
    <citation type="journal article" date="2019" name="New Phytol.">
        <title>Comparative genomics reveals unique wood-decay strategies and fruiting body development in the Schizophyllaceae.</title>
        <authorList>
            <person name="Almasi E."/>
            <person name="Sahu N."/>
            <person name="Krizsan K."/>
            <person name="Balint B."/>
            <person name="Kovacs G.M."/>
            <person name="Kiss B."/>
            <person name="Cseklye J."/>
            <person name="Drula E."/>
            <person name="Henrissat B."/>
            <person name="Nagy I."/>
            <person name="Chovatia M."/>
            <person name="Adam C."/>
            <person name="LaButti K."/>
            <person name="Lipzen A."/>
            <person name="Riley R."/>
            <person name="Grigoriev I.V."/>
            <person name="Nagy L.G."/>
        </authorList>
    </citation>
    <scope>NUCLEOTIDE SEQUENCE [LARGE SCALE GENOMIC DNA]</scope>
    <source>
        <strain evidence="2 3">NL-1724</strain>
    </source>
</reference>
<proteinExistence type="predicted"/>
<evidence type="ECO:0000313" key="3">
    <source>
        <dbReference type="Proteomes" id="UP000320762"/>
    </source>
</evidence>
<evidence type="ECO:0000256" key="1">
    <source>
        <dbReference type="SAM" id="MobiDB-lite"/>
    </source>
</evidence>
<keyword evidence="3" id="KW-1185">Reference proteome</keyword>
<organism evidence="2 3">
    <name type="scientific">Schizophyllum amplum</name>
    <dbReference type="NCBI Taxonomy" id="97359"/>
    <lineage>
        <taxon>Eukaryota</taxon>
        <taxon>Fungi</taxon>
        <taxon>Dikarya</taxon>
        <taxon>Basidiomycota</taxon>
        <taxon>Agaricomycotina</taxon>
        <taxon>Agaricomycetes</taxon>
        <taxon>Agaricomycetidae</taxon>
        <taxon>Agaricales</taxon>
        <taxon>Schizophyllaceae</taxon>
        <taxon>Schizophyllum</taxon>
    </lineage>
</organism>
<dbReference type="Proteomes" id="UP000320762">
    <property type="component" value="Unassembled WGS sequence"/>
</dbReference>
<evidence type="ECO:0000313" key="2">
    <source>
        <dbReference type="EMBL" id="TRM70563.1"/>
    </source>
</evidence>
<name>A0A550D0J2_9AGAR</name>
<accession>A0A550D0J2</accession>
<protein>
    <submittedName>
        <fullName evidence="2">Uncharacterized protein</fullName>
    </submittedName>
</protein>
<dbReference type="EMBL" id="VDMD01000001">
    <property type="protein sequence ID" value="TRM70563.1"/>
    <property type="molecule type" value="Genomic_DNA"/>
</dbReference>
<feature type="region of interest" description="Disordered" evidence="1">
    <location>
        <begin position="1"/>
        <end position="22"/>
    </location>
</feature>
<comment type="caution">
    <text evidence="2">The sequence shown here is derived from an EMBL/GenBank/DDBJ whole genome shotgun (WGS) entry which is preliminary data.</text>
</comment>
<gene>
    <name evidence="2" type="ORF">BD626DRAFT_591853</name>
</gene>
<dbReference type="AlphaFoldDB" id="A0A550D0J2"/>
<sequence length="393" mass="42001">MPPPPRRVRPLSRSSSPAADNVEAARRHISATRRVAAVFVVLMDVDLFTPVGLGMRFEVSLRWGVDIVGRGDQGARPEAAHAAMTCSAVVVLHRALGFGGGSERLGETSRRCGMRETIARPEAAHGGGAQRRHFFGFGWTILAAARSAAIFSGGTGLGDDAGSRDAATRGARETRARPEAALWGRRAAPPFSSTRVEGSHGRWEVAVPRPEGATARPEAALGAALILLSLSPVSRTDAVVGLANDEHMYRRPASEALAIIVRVGDEYMYRRPASKIAVRRATLDPSPSSYVIRAPLEFYEGVRGLFQHALHLPPAPPSEEATYRRPASRARAPHVHLVATSPCVVGILKTLHGAGHWLGTLGVTLGGIEADVRLTSGTGRGRVEGLLFKFWAR</sequence>
<feature type="compositionally biased region" description="Basic residues" evidence="1">
    <location>
        <begin position="1"/>
        <end position="10"/>
    </location>
</feature>